<proteinExistence type="predicted"/>
<dbReference type="RefSeq" id="WP_271796423.1">
    <property type="nucleotide sequence ID" value="NZ_JAQMUC010000069.1"/>
</dbReference>
<dbReference type="Proteomes" id="UP001211249">
    <property type="component" value="Unassembled WGS sequence"/>
</dbReference>
<sequence>MTTPNILELAKQGNTQAITTLMNQALETKEITVQISITGRSMTIVGESQANIEQSFFVDYVRQTIKKLKLSTVKTMYIKGQITDTKNPIWTQIIDLEDEMLIQNDPQNGQKNGQSNFVSQLNHSQVFNILIQFREIINTIFLGGILGILFFNLLWEQQPKTVEWEYKTESFEDAMFDSSINRIGQQGWELVFARRALTGGDYSRRGIYECIFKRPKQKINEK</sequence>
<evidence type="ECO:0000256" key="1">
    <source>
        <dbReference type="SAM" id="Phobius"/>
    </source>
</evidence>
<keyword evidence="1" id="KW-0472">Membrane</keyword>
<keyword evidence="1" id="KW-0812">Transmembrane</keyword>
<accession>A0ABT5AH92</accession>
<keyword evidence="1" id="KW-1133">Transmembrane helix</keyword>
<keyword evidence="3" id="KW-1185">Reference proteome</keyword>
<protein>
    <submittedName>
        <fullName evidence="2">Uncharacterized protein</fullName>
    </submittedName>
</protein>
<dbReference type="EMBL" id="JAQMUC010000069">
    <property type="protein sequence ID" value="MDB9536652.1"/>
    <property type="molecule type" value="Genomic_DNA"/>
</dbReference>
<organism evidence="2 3">
    <name type="scientific">Dolichospermum planctonicum CS-1226</name>
    <dbReference type="NCBI Taxonomy" id="3021751"/>
    <lineage>
        <taxon>Bacteria</taxon>
        <taxon>Bacillati</taxon>
        <taxon>Cyanobacteriota</taxon>
        <taxon>Cyanophyceae</taxon>
        <taxon>Nostocales</taxon>
        <taxon>Aphanizomenonaceae</taxon>
        <taxon>Dolichospermum</taxon>
        <taxon>Dolichospermum planctonicum</taxon>
    </lineage>
</organism>
<evidence type="ECO:0000313" key="2">
    <source>
        <dbReference type="EMBL" id="MDB9536652.1"/>
    </source>
</evidence>
<comment type="caution">
    <text evidence="2">The sequence shown here is derived from an EMBL/GenBank/DDBJ whole genome shotgun (WGS) entry which is preliminary data.</text>
</comment>
<evidence type="ECO:0000313" key="3">
    <source>
        <dbReference type="Proteomes" id="UP001211249"/>
    </source>
</evidence>
<gene>
    <name evidence="2" type="ORF">PN451_12585</name>
</gene>
<name>A0ABT5AH92_9CYAN</name>
<reference evidence="2 3" key="1">
    <citation type="submission" date="2023-01" db="EMBL/GenBank/DDBJ databases">
        <title>Genomes from the Australian National Cyanobacteria Reference Collection.</title>
        <authorList>
            <person name="Willis A."/>
            <person name="Lee E.M.F."/>
        </authorList>
    </citation>
    <scope>NUCLEOTIDE SEQUENCE [LARGE SCALE GENOMIC DNA]</scope>
    <source>
        <strain evidence="2 3">CS-1226</strain>
    </source>
</reference>
<feature type="transmembrane region" description="Helical" evidence="1">
    <location>
        <begin position="136"/>
        <end position="155"/>
    </location>
</feature>